<keyword evidence="2" id="KW-0812">Transmembrane</keyword>
<dbReference type="EMBL" id="BHYK01000008">
    <property type="protein sequence ID" value="GCD10222.1"/>
    <property type="molecule type" value="Genomic_DNA"/>
</dbReference>
<accession>A0A401UL72</accession>
<keyword evidence="2" id="KW-1133">Transmembrane helix</keyword>
<dbReference type="PANTHER" id="PTHR35936:SF19">
    <property type="entry name" value="AMINO-ACID-BINDING PROTEIN YXEM-RELATED"/>
    <property type="match status" value="1"/>
</dbReference>
<dbReference type="InterPro" id="IPR000160">
    <property type="entry name" value="GGDEF_dom"/>
</dbReference>
<dbReference type="AlphaFoldDB" id="A0A401UL72"/>
<evidence type="ECO:0000259" key="4">
    <source>
        <dbReference type="PROSITE" id="PS50887"/>
    </source>
</evidence>
<gene>
    <name evidence="5" type="ORF">Ctaglu_18450</name>
</gene>
<feature type="chain" id="PRO_5039684832" description="GGDEF domain-containing protein" evidence="3">
    <location>
        <begin position="23"/>
        <end position="709"/>
    </location>
</feature>
<feature type="signal peptide" evidence="3">
    <location>
        <begin position="1"/>
        <end position="22"/>
    </location>
</feature>
<dbReference type="SMART" id="SM00267">
    <property type="entry name" value="GGDEF"/>
    <property type="match status" value="1"/>
</dbReference>
<dbReference type="RefSeq" id="WP_185732639.1">
    <property type="nucleotide sequence ID" value="NZ_BHYK01000008.1"/>
</dbReference>
<evidence type="ECO:0000256" key="1">
    <source>
        <dbReference type="ARBA" id="ARBA00022729"/>
    </source>
</evidence>
<evidence type="ECO:0000313" key="6">
    <source>
        <dbReference type="Proteomes" id="UP000287872"/>
    </source>
</evidence>
<sequence length="709" mass="81557">MKKLSKIFLVVLIILFSFKKNAFSDSNIMVSLTSEEQQWLAKNKDRVLTLGIDPYSGSEYFKYNGEEKGYLIPIIKIINKNLGTNIRLEASKPWGEVYSGLQNGSVDIIFGANKTAGREKFMTFTKSVSKSPYALIAKKDGDIHTIGDIDERSIGFLKNDIVMELLPELYKNIKYDKKIYNSEIDLISALENNKIDAFIVSGGDAVYNYIYEFPDLNYAFKIEKITSNRTFSTRKDDKILASILDKQISNLLGSNLPQLIKQSKIEYNMKIMNLTERERDWIKNNGEAIIGITKDYLPFDYYKDGIYGGISGEIIKDITDKIGIKFKCIYGDFDMLRQKLMKGEINVLNIAKTDDRLKNILYPRPYSTERDIIVGKVGVKDARDVFDLEEKNVAVIKGFWHKEYLRKNLTSVNIIETNNIKESLKLVHEGKADYLIENPSVLSFYVENMQLYDIVQKGITSTDSYLYYGISKNTPELASIIDKVIPLLDIDELYNVGYTEVPNQTSNQKYERLIFIILGLAAIIFFIILFAIKLFKDLLNEKTKTSILREKEHLLYTDALTNVYNRNYYNDKVKDKLDGYEYPQTIIVSDVNNLKIVNDNYGHLIGDELLKCYADMLRQAFPDCRLILRMGGDEFHLILDNTNQNQVANDISKVKKIISEKRLTVDKNKTIKISVAFGYATRKCSKEKIDNIIALADKRMYEDKKRIKK</sequence>
<dbReference type="InterPro" id="IPR001638">
    <property type="entry name" value="Solute-binding_3/MltF_N"/>
</dbReference>
<dbReference type="Gene3D" id="3.40.190.10">
    <property type="entry name" value="Periplasmic binding protein-like II"/>
    <property type="match status" value="4"/>
</dbReference>
<dbReference type="CDD" id="cd01007">
    <property type="entry name" value="PBP2_BvgS_HisK_like"/>
    <property type="match status" value="1"/>
</dbReference>
<evidence type="ECO:0000256" key="3">
    <source>
        <dbReference type="SAM" id="SignalP"/>
    </source>
</evidence>
<feature type="transmembrane region" description="Helical" evidence="2">
    <location>
        <begin position="513"/>
        <end position="535"/>
    </location>
</feature>
<dbReference type="SUPFAM" id="SSF55073">
    <property type="entry name" value="Nucleotide cyclase"/>
    <property type="match status" value="1"/>
</dbReference>
<dbReference type="PANTHER" id="PTHR35936">
    <property type="entry name" value="MEMBRANE-BOUND LYTIC MUREIN TRANSGLYCOSYLASE F"/>
    <property type="match status" value="1"/>
</dbReference>
<dbReference type="InterPro" id="IPR043128">
    <property type="entry name" value="Rev_trsase/Diguanyl_cyclase"/>
</dbReference>
<dbReference type="Proteomes" id="UP000287872">
    <property type="component" value="Unassembled WGS sequence"/>
</dbReference>
<keyword evidence="6" id="KW-1185">Reference proteome</keyword>
<organism evidence="5 6">
    <name type="scientific">Clostridium tagluense</name>
    <dbReference type="NCBI Taxonomy" id="360422"/>
    <lineage>
        <taxon>Bacteria</taxon>
        <taxon>Bacillati</taxon>
        <taxon>Bacillota</taxon>
        <taxon>Clostridia</taxon>
        <taxon>Eubacteriales</taxon>
        <taxon>Clostridiaceae</taxon>
        <taxon>Clostridium</taxon>
    </lineage>
</organism>
<dbReference type="NCBIfam" id="TIGR00254">
    <property type="entry name" value="GGDEF"/>
    <property type="match status" value="1"/>
</dbReference>
<keyword evidence="2" id="KW-0472">Membrane</keyword>
<dbReference type="SMART" id="SM00062">
    <property type="entry name" value="PBPb"/>
    <property type="match status" value="2"/>
</dbReference>
<name>A0A401UL72_9CLOT</name>
<reference evidence="5 6" key="1">
    <citation type="submission" date="2018-11" db="EMBL/GenBank/DDBJ databases">
        <title>Genome sequencing and assembly of Clostridium tagluense strain A121.</title>
        <authorList>
            <person name="Murakami T."/>
            <person name="Segawa T."/>
            <person name="Shcherbakova V.A."/>
            <person name="Mori H."/>
            <person name="Yoshimura Y."/>
        </authorList>
    </citation>
    <scope>NUCLEOTIDE SEQUENCE [LARGE SCALE GENOMIC DNA]</scope>
    <source>
        <strain evidence="5 6">A121</strain>
    </source>
</reference>
<dbReference type="SUPFAM" id="SSF53850">
    <property type="entry name" value="Periplasmic binding protein-like II"/>
    <property type="match status" value="2"/>
</dbReference>
<proteinExistence type="predicted"/>
<comment type="caution">
    <text evidence="5">The sequence shown here is derived from an EMBL/GenBank/DDBJ whole genome shotgun (WGS) entry which is preliminary data.</text>
</comment>
<protein>
    <recommendedName>
        <fullName evidence="4">GGDEF domain-containing protein</fullName>
    </recommendedName>
</protein>
<dbReference type="Pfam" id="PF00497">
    <property type="entry name" value="SBP_bac_3"/>
    <property type="match status" value="2"/>
</dbReference>
<dbReference type="CDD" id="cd01949">
    <property type="entry name" value="GGDEF"/>
    <property type="match status" value="1"/>
</dbReference>
<dbReference type="Pfam" id="PF00990">
    <property type="entry name" value="GGDEF"/>
    <property type="match status" value="1"/>
</dbReference>
<evidence type="ECO:0000313" key="5">
    <source>
        <dbReference type="EMBL" id="GCD10222.1"/>
    </source>
</evidence>
<dbReference type="InterPro" id="IPR029787">
    <property type="entry name" value="Nucleotide_cyclase"/>
</dbReference>
<evidence type="ECO:0000256" key="2">
    <source>
        <dbReference type="SAM" id="Phobius"/>
    </source>
</evidence>
<keyword evidence="1 3" id="KW-0732">Signal</keyword>
<dbReference type="PROSITE" id="PS50887">
    <property type="entry name" value="GGDEF"/>
    <property type="match status" value="1"/>
</dbReference>
<feature type="domain" description="GGDEF" evidence="4">
    <location>
        <begin position="582"/>
        <end position="709"/>
    </location>
</feature>
<dbReference type="Gene3D" id="3.30.70.270">
    <property type="match status" value="1"/>
</dbReference>